<protein>
    <submittedName>
        <fullName evidence="1">DUF1795 domain-containing protein</fullName>
    </submittedName>
</protein>
<organism evidence="1 2">
    <name type="scientific">Shigella flexneri serotype 5a (strain M90T)</name>
    <dbReference type="NCBI Taxonomy" id="1086030"/>
    <lineage>
        <taxon>Bacteria</taxon>
        <taxon>Pseudomonadati</taxon>
        <taxon>Pseudomonadota</taxon>
        <taxon>Gammaproteobacteria</taxon>
        <taxon>Enterobacterales</taxon>
        <taxon>Enterobacteriaceae</taxon>
        <taxon>Shigella</taxon>
    </lineage>
</organism>
<dbReference type="InterPro" id="IPR014894">
    <property type="entry name" value="DcrB/EagT6"/>
</dbReference>
<dbReference type="Gene3D" id="3.40.1000.10">
    <property type="entry name" value="Mog1/PsbP, alpha/beta/alpha sandwich"/>
    <property type="match status" value="1"/>
</dbReference>
<proteinExistence type="predicted"/>
<dbReference type="EMBL" id="CP037923">
    <property type="protein sequence ID" value="QCC32704.1"/>
    <property type="molecule type" value="Genomic_DNA"/>
</dbReference>
<gene>
    <name evidence="1" type="ORF">EKN05_015005</name>
</gene>
<evidence type="ECO:0000313" key="2">
    <source>
        <dbReference type="Proteomes" id="UP000296678"/>
    </source>
</evidence>
<dbReference type="AlphaFoldDB" id="A0A4P7TPE9"/>
<dbReference type="InterPro" id="IPR016123">
    <property type="entry name" value="Mog1/PsbP_a/b/a-sand"/>
</dbReference>
<reference evidence="2" key="1">
    <citation type="submission" date="2019-03" db="EMBL/GenBank/DDBJ databases">
        <title>Complete genome sequence and annotation of the laboratory reference strain Shigella flexneri 5a M90T and genome-wide transcription start site determination.</title>
        <authorList>
            <person name="Cervantes-Rivera R."/>
            <person name="Puhar A."/>
        </authorList>
    </citation>
    <scope>NUCLEOTIDE SEQUENCE [LARGE SCALE GENOMIC DNA]</scope>
    <source>
        <strain evidence="2">M90T / Serotype 5a</strain>
    </source>
</reference>
<dbReference type="Proteomes" id="UP000296678">
    <property type="component" value="Chromosome"/>
</dbReference>
<dbReference type="RefSeq" id="WP_000203115.1">
    <property type="nucleotide sequence ID" value="NZ_CM001474.1"/>
</dbReference>
<evidence type="ECO:0000313" key="1">
    <source>
        <dbReference type="EMBL" id="QCC32704.1"/>
    </source>
</evidence>
<name>A0A4P7TPE9_SHIFM</name>
<accession>A0A4P7TPE9</accession>
<dbReference type="Pfam" id="PF08786">
    <property type="entry name" value="DcrB"/>
    <property type="match status" value="1"/>
</dbReference>
<dbReference type="SUPFAM" id="SSF55724">
    <property type="entry name" value="Mog1p/PsbP-like"/>
    <property type="match status" value="1"/>
</dbReference>
<sequence>MTSLYRIQEGCFALPETFLDRTVNIFVPSGNERATPSLNISRDTLRPDENLTTYIGRQIALMKKKNLGQHRVLSRGTALAGTGEAAMTGEQILATHRSGKTEVYQRQAGFITGPAKVLMLTLTTQRPFDDHTDQLWTAWLTSFQPAKS</sequence>